<sequence length="274" mass="32032">MDLFWHSPGLTQWILSWRLLAFCFLLFRGVFITEIEASPSDDGHQMDTEMAKFKKLRVMPESYDKLKRTHENLYYGAVKALMGQLGKNMYKRLSKGEQRRLAKCLDRIENRFDLKSPAICLVESKRRLMETQRTKSDELLAFVQEEGTIEKHQSDSHRVEVPFMRDSDGVTVEGTHKTNAGQKKQQIQSVQQRNGHLLGKVEKGRKRTESARLIRYGKKGRRRVPRRVDDGFEQLLKTRKEREKWLTNGRMGRWESAEEAQGNAEERFKVGVCK</sequence>
<name>A0ABD2HTB2_HETSC</name>
<comment type="caution">
    <text evidence="1">The sequence shown here is derived from an EMBL/GenBank/DDBJ whole genome shotgun (WGS) entry which is preliminary data.</text>
</comment>
<protein>
    <submittedName>
        <fullName evidence="1">Uncharacterized protein</fullName>
    </submittedName>
</protein>
<gene>
    <name evidence="1" type="ORF">niasHS_016489</name>
</gene>
<dbReference type="EMBL" id="JBICCN010000457">
    <property type="protein sequence ID" value="KAL3067900.1"/>
    <property type="molecule type" value="Genomic_DNA"/>
</dbReference>
<organism evidence="1 2">
    <name type="scientific">Heterodera schachtii</name>
    <name type="common">Sugarbeet cyst nematode worm</name>
    <name type="synonym">Tylenchus schachtii</name>
    <dbReference type="NCBI Taxonomy" id="97005"/>
    <lineage>
        <taxon>Eukaryota</taxon>
        <taxon>Metazoa</taxon>
        <taxon>Ecdysozoa</taxon>
        <taxon>Nematoda</taxon>
        <taxon>Chromadorea</taxon>
        <taxon>Rhabditida</taxon>
        <taxon>Tylenchina</taxon>
        <taxon>Tylenchomorpha</taxon>
        <taxon>Tylenchoidea</taxon>
        <taxon>Heteroderidae</taxon>
        <taxon>Heteroderinae</taxon>
        <taxon>Heterodera</taxon>
    </lineage>
</organism>
<dbReference type="AlphaFoldDB" id="A0ABD2HTB2"/>
<proteinExistence type="predicted"/>
<accession>A0ABD2HTB2</accession>
<dbReference type="Proteomes" id="UP001620645">
    <property type="component" value="Unassembled WGS sequence"/>
</dbReference>
<reference evidence="1 2" key="1">
    <citation type="submission" date="2024-10" db="EMBL/GenBank/DDBJ databases">
        <authorList>
            <person name="Kim D."/>
        </authorList>
    </citation>
    <scope>NUCLEOTIDE SEQUENCE [LARGE SCALE GENOMIC DNA]</scope>
    <source>
        <strain evidence="1">Taebaek</strain>
    </source>
</reference>
<evidence type="ECO:0000313" key="2">
    <source>
        <dbReference type="Proteomes" id="UP001620645"/>
    </source>
</evidence>
<keyword evidence="2" id="KW-1185">Reference proteome</keyword>
<evidence type="ECO:0000313" key="1">
    <source>
        <dbReference type="EMBL" id="KAL3067900.1"/>
    </source>
</evidence>